<dbReference type="PANTHER" id="PTHR30203:SF33">
    <property type="entry name" value="BLR4455 PROTEIN"/>
    <property type="match status" value="1"/>
</dbReference>
<evidence type="ECO:0000256" key="2">
    <source>
        <dbReference type="RuleBase" id="RU362097"/>
    </source>
</evidence>
<dbReference type="Proteomes" id="UP000246077">
    <property type="component" value="Unassembled WGS sequence"/>
</dbReference>
<dbReference type="InterPro" id="IPR010131">
    <property type="entry name" value="MdtP/NodT-like"/>
</dbReference>
<keyword evidence="2" id="KW-0732">Signal</keyword>
<keyword evidence="2" id="KW-0812">Transmembrane</keyword>
<organism evidence="3 4">
    <name type="scientific">Zavarzinia compransoris</name>
    <dbReference type="NCBI Taxonomy" id="1264899"/>
    <lineage>
        <taxon>Bacteria</taxon>
        <taxon>Pseudomonadati</taxon>
        <taxon>Pseudomonadota</taxon>
        <taxon>Alphaproteobacteria</taxon>
        <taxon>Rhodospirillales</taxon>
        <taxon>Zavarziniaceae</taxon>
        <taxon>Zavarzinia</taxon>
    </lineage>
</organism>
<keyword evidence="2" id="KW-0564">Palmitate</keyword>
<keyword evidence="2" id="KW-1134">Transmembrane beta strand</keyword>
<feature type="chain" id="PRO_5016193542" evidence="2">
    <location>
        <begin position="28"/>
        <end position="464"/>
    </location>
</feature>
<evidence type="ECO:0000313" key="4">
    <source>
        <dbReference type="Proteomes" id="UP000246077"/>
    </source>
</evidence>
<name>A0A317E4E8_9PROT</name>
<evidence type="ECO:0000313" key="3">
    <source>
        <dbReference type="EMBL" id="PWR21869.1"/>
    </source>
</evidence>
<dbReference type="PANTHER" id="PTHR30203">
    <property type="entry name" value="OUTER MEMBRANE CATION EFFLUX PROTEIN"/>
    <property type="match status" value="1"/>
</dbReference>
<dbReference type="EMBL" id="QGLF01000002">
    <property type="protein sequence ID" value="PWR21869.1"/>
    <property type="molecule type" value="Genomic_DNA"/>
</dbReference>
<dbReference type="OrthoDB" id="9783100at2"/>
<dbReference type="SUPFAM" id="SSF56954">
    <property type="entry name" value="Outer membrane efflux proteins (OEP)"/>
    <property type="match status" value="1"/>
</dbReference>
<dbReference type="AlphaFoldDB" id="A0A317E4E8"/>
<dbReference type="InterPro" id="IPR003423">
    <property type="entry name" value="OMP_efflux"/>
</dbReference>
<dbReference type="PROSITE" id="PS51257">
    <property type="entry name" value="PROKAR_LIPOPROTEIN"/>
    <property type="match status" value="1"/>
</dbReference>
<dbReference type="Gene3D" id="2.20.200.10">
    <property type="entry name" value="Outer membrane efflux proteins (OEP)"/>
    <property type="match status" value="1"/>
</dbReference>
<dbReference type="Pfam" id="PF02321">
    <property type="entry name" value="OEP"/>
    <property type="match status" value="2"/>
</dbReference>
<keyword evidence="2" id="KW-0472">Membrane</keyword>
<accession>A0A317E4E8</accession>
<comment type="subcellular location">
    <subcellularLocation>
        <location evidence="2">Cell membrane</location>
        <topology evidence="2">Lipid-anchor</topology>
    </subcellularLocation>
</comment>
<proteinExistence type="inferred from homology"/>
<gene>
    <name evidence="3" type="ORF">DKG75_07755</name>
</gene>
<evidence type="ECO:0000256" key="1">
    <source>
        <dbReference type="ARBA" id="ARBA00007613"/>
    </source>
</evidence>
<dbReference type="Gene3D" id="1.20.1600.10">
    <property type="entry name" value="Outer membrane efflux proteins (OEP)"/>
    <property type="match status" value="1"/>
</dbReference>
<reference evidence="4" key="1">
    <citation type="submission" date="2018-05" db="EMBL/GenBank/DDBJ databases">
        <title>Zavarzinia sp. HR-AS.</title>
        <authorList>
            <person name="Lee Y."/>
            <person name="Jeon C.O."/>
        </authorList>
    </citation>
    <scope>NUCLEOTIDE SEQUENCE [LARGE SCALE GENOMIC DNA]</scope>
    <source>
        <strain evidence="4">DSM 1231</strain>
    </source>
</reference>
<sequence>MTVKAMKTVPTLALAAALGLAGCGFKAQPVPALVAAPAGWAAPAPAGARDVWPAADWWRGFASDELDRLVAEARQNNTDLGQAVARVAQAEAQLRAAGASLWPALSLSLGADGRRPAGGNQWGDSYSAGLSASYEVDFWGANAADRAASAAALDASGFDQETVALTVTAGVATTYLQVLSLRDRLDVARRNLAIAEDVLRLVEVKVGAGAASDLDLAQQRTVVAQRRASIPPLEQQLREQATALAVLLGRVPGGFEVAGQSLDPVKVPGVAAGLPASLLQRRPDLKAAETRLIGADADIHAARAAFFPQVSLSAGMSLADGALGGVFSLSNAAYSIGASLVQAIFDGGRRAAQQDLAEARKVELLEAYRGAILAAFRDAEVALGAVDALNRQRLLQDEVLAQARRALELAQVQYRAGSTDLLAVLSAQQSLYSAEDAAAQVKLSALQAVVTLYRVLGGGWQAPA</sequence>
<dbReference type="NCBIfam" id="TIGR01845">
    <property type="entry name" value="outer_NodT"/>
    <property type="match status" value="1"/>
</dbReference>
<feature type="signal peptide" evidence="2">
    <location>
        <begin position="1"/>
        <end position="27"/>
    </location>
</feature>
<comment type="similarity">
    <text evidence="1 2">Belongs to the outer membrane factor (OMF) (TC 1.B.17) family.</text>
</comment>
<comment type="caution">
    <text evidence="3">The sequence shown here is derived from an EMBL/GenBank/DDBJ whole genome shotgun (WGS) entry which is preliminary data.</text>
</comment>
<keyword evidence="2" id="KW-0449">Lipoprotein</keyword>
<protein>
    <submittedName>
        <fullName evidence="3">Transporter</fullName>
    </submittedName>
</protein>
<dbReference type="GO" id="GO:0015562">
    <property type="term" value="F:efflux transmembrane transporter activity"/>
    <property type="evidence" value="ECO:0007669"/>
    <property type="project" value="InterPro"/>
</dbReference>
<dbReference type="GO" id="GO:0005886">
    <property type="term" value="C:plasma membrane"/>
    <property type="evidence" value="ECO:0007669"/>
    <property type="project" value="UniProtKB-SubCell"/>
</dbReference>
<keyword evidence="4" id="KW-1185">Reference proteome</keyword>